<accession>A0ACC0X4A3</accession>
<dbReference type="EMBL" id="CM047749">
    <property type="protein sequence ID" value="KAJ0009696.1"/>
    <property type="molecule type" value="Genomic_DNA"/>
</dbReference>
<name>A0ACC0X4A3_9ROSI</name>
<evidence type="ECO:0000313" key="2">
    <source>
        <dbReference type="Proteomes" id="UP001163603"/>
    </source>
</evidence>
<comment type="caution">
    <text evidence="1">The sequence shown here is derived from an EMBL/GenBank/DDBJ whole genome shotgun (WGS) entry which is preliminary data.</text>
</comment>
<dbReference type="Proteomes" id="UP001163603">
    <property type="component" value="Chromosome 14"/>
</dbReference>
<organism evidence="1 2">
    <name type="scientific">Pistacia integerrima</name>
    <dbReference type="NCBI Taxonomy" id="434235"/>
    <lineage>
        <taxon>Eukaryota</taxon>
        <taxon>Viridiplantae</taxon>
        <taxon>Streptophyta</taxon>
        <taxon>Embryophyta</taxon>
        <taxon>Tracheophyta</taxon>
        <taxon>Spermatophyta</taxon>
        <taxon>Magnoliopsida</taxon>
        <taxon>eudicotyledons</taxon>
        <taxon>Gunneridae</taxon>
        <taxon>Pentapetalae</taxon>
        <taxon>rosids</taxon>
        <taxon>malvids</taxon>
        <taxon>Sapindales</taxon>
        <taxon>Anacardiaceae</taxon>
        <taxon>Pistacia</taxon>
    </lineage>
</organism>
<proteinExistence type="predicted"/>
<sequence>MYDSDPIQEQDLFSSDTDDCEALLSDDEASSSTSEVDDFVLVSSPPKLPPAMSSTMSFMKKVYKEEVGNLADDFKLLTVGIHAIMLQSGFVCFDPDSGNKIDGFRLPNNWDNKYSSTRYLCYTVPELLDLGFIAVERVVFRFQNSEDCVNIHGSLSDKESVEHHLILNLNRFVIPLDLAFVNCDMIEARIKIHGSSSDQYPENEIFEFHKLVNDALVYPLLIDLHERAGLVLPPCFMRLPVEIKFEIVELLDGVDIARLACVCSELRNLTSDDDLWKRKFIKDFRIFQPIVVPPLMGCWKKFYASTWKVSIHLSGFSRNLLRRS</sequence>
<protein>
    <submittedName>
        <fullName evidence="1">Uncharacterized protein</fullName>
    </submittedName>
</protein>
<gene>
    <name evidence="1" type="ORF">Pint_33629</name>
</gene>
<keyword evidence="2" id="KW-1185">Reference proteome</keyword>
<reference evidence="2" key="1">
    <citation type="journal article" date="2023" name="G3 (Bethesda)">
        <title>Genome assembly and association tests identify interacting loci associated with vigor, precocity, and sex in interspecific pistachio rootstocks.</title>
        <authorList>
            <person name="Palmer W."/>
            <person name="Jacygrad E."/>
            <person name="Sagayaradj S."/>
            <person name="Cavanaugh K."/>
            <person name="Han R."/>
            <person name="Bertier L."/>
            <person name="Beede B."/>
            <person name="Kafkas S."/>
            <person name="Golino D."/>
            <person name="Preece J."/>
            <person name="Michelmore R."/>
        </authorList>
    </citation>
    <scope>NUCLEOTIDE SEQUENCE [LARGE SCALE GENOMIC DNA]</scope>
</reference>
<evidence type="ECO:0000313" key="1">
    <source>
        <dbReference type="EMBL" id="KAJ0009696.1"/>
    </source>
</evidence>